<dbReference type="EMBL" id="BACD03000025">
    <property type="protein sequence ID" value="GAO49705.1"/>
    <property type="molecule type" value="Genomic_DNA"/>
</dbReference>
<dbReference type="CDD" id="cd02440">
    <property type="entry name" value="AdoMet_MTases"/>
    <property type="match status" value="1"/>
</dbReference>
<reference evidence="8 9" key="3">
    <citation type="journal article" date="2015" name="Genome Announc.">
        <title>Draft Genome Sequence of the Archiascomycetous Yeast Saitoella complicata.</title>
        <authorList>
            <person name="Yamauchi K."/>
            <person name="Kondo S."/>
            <person name="Hamamoto M."/>
            <person name="Takahashi Y."/>
            <person name="Ogura Y."/>
            <person name="Hayashi T."/>
            <person name="Nishida H."/>
        </authorList>
    </citation>
    <scope>NUCLEOTIDE SEQUENCE [LARGE SCALE GENOMIC DNA]</scope>
    <source>
        <strain evidence="8 9">NRRL Y-17804</strain>
    </source>
</reference>
<dbReference type="PANTHER" id="PTHR14741">
    <property type="entry name" value="S-ADENOSYLMETHIONINE-DEPENDENT METHYLTRANSFERASE RELATED"/>
    <property type="match status" value="1"/>
</dbReference>
<name>A0A0E9NJX3_SAICN</name>
<comment type="catalytic activity">
    <reaction evidence="6">
        <text>a 5'-end (N(7)-methyl 5'-triphosphoguanosine)-ribonucleoside in snRNA + S-adenosyl-L-methionine = a 5'-end (N(2),N(7)-dimethyl 5'-triphosphoguanosine)-ribonucleoside in snRNA + S-adenosyl-L-homocysteine + H(+)</text>
        <dbReference type="Rhea" id="RHEA:78471"/>
        <dbReference type="Rhea" id="RHEA-COMP:19085"/>
        <dbReference type="Rhea" id="RHEA-COMP:19087"/>
        <dbReference type="ChEBI" id="CHEBI:15378"/>
        <dbReference type="ChEBI" id="CHEBI:57856"/>
        <dbReference type="ChEBI" id="CHEBI:59789"/>
        <dbReference type="ChEBI" id="CHEBI:156461"/>
        <dbReference type="ChEBI" id="CHEBI:172880"/>
    </reaction>
    <physiologicalReaction direction="left-to-right" evidence="6">
        <dbReference type="Rhea" id="RHEA:78472"/>
    </physiologicalReaction>
</comment>
<sequence>MGKRKRQEIEEHAEAELTEIGGTILQHTEATFPPSLLKYWHQRYRYFSRFDEGIWMDDDGWFSVTPENIAWQIAEHTKQTYHARVIVDAFCGVGGNTIQFAQTCDKVIAIDNNPGRLACAKHNAEIYGVQDKIEFIEGDFLTLAEQGLIEADAVFMSMPWGGISYGEAPVFDICTMEPYNAPDLMQAANKVSRNVILYLPRTSSPEQIASLAKSNEPVEMHYLYTSGRAKALTAYFGGVLVDRL</sequence>
<dbReference type="GO" id="GO:0005634">
    <property type="term" value="C:nucleus"/>
    <property type="evidence" value="ECO:0007669"/>
    <property type="project" value="TreeGrafter"/>
</dbReference>
<dbReference type="Pfam" id="PF09445">
    <property type="entry name" value="Methyltransf_15"/>
    <property type="match status" value="1"/>
</dbReference>
<reference evidence="8 9" key="1">
    <citation type="journal article" date="2011" name="J. Gen. Appl. Microbiol.">
        <title>Draft genome sequencing of the enigmatic yeast Saitoella complicata.</title>
        <authorList>
            <person name="Nishida H."/>
            <person name="Hamamoto M."/>
            <person name="Sugiyama J."/>
        </authorList>
    </citation>
    <scope>NUCLEOTIDE SEQUENCE [LARGE SCALE GENOMIC DNA]</scope>
    <source>
        <strain evidence="8 9">NRRL Y-17804</strain>
    </source>
</reference>
<dbReference type="PANTHER" id="PTHR14741:SF32">
    <property type="entry name" value="TRIMETHYLGUANOSINE SYNTHASE"/>
    <property type="match status" value="1"/>
</dbReference>
<reference evidence="8 9" key="2">
    <citation type="journal article" date="2014" name="J. Gen. Appl. Microbiol.">
        <title>The early diverging ascomycetous budding yeast Saitoella complicata has three histone deacetylases belonging to the Clr6, Hos2, and Rpd3 lineages.</title>
        <authorList>
            <person name="Nishida H."/>
            <person name="Matsumoto T."/>
            <person name="Kondo S."/>
            <person name="Hamamoto M."/>
            <person name="Yoshikawa H."/>
        </authorList>
    </citation>
    <scope>NUCLEOTIDE SEQUENCE [LARGE SCALE GENOMIC DNA]</scope>
    <source>
        <strain evidence="8 9">NRRL Y-17804</strain>
    </source>
</reference>
<comment type="caution">
    <text evidence="8">The sequence shown here is derived from an EMBL/GenBank/DDBJ whole genome shotgun (WGS) entry which is preliminary data.</text>
</comment>
<evidence type="ECO:0000256" key="7">
    <source>
        <dbReference type="ARBA" id="ARBA00049790"/>
    </source>
</evidence>
<evidence type="ECO:0000256" key="6">
    <source>
        <dbReference type="ARBA" id="ARBA00049075"/>
    </source>
</evidence>
<keyword evidence="9" id="KW-1185">Reference proteome</keyword>
<dbReference type="Proteomes" id="UP000033140">
    <property type="component" value="Unassembled WGS sequence"/>
</dbReference>
<evidence type="ECO:0000256" key="4">
    <source>
        <dbReference type="ARBA" id="ARBA00048740"/>
    </source>
</evidence>
<organism evidence="8 9">
    <name type="scientific">Saitoella complicata (strain BCRC 22490 / CBS 7301 / JCM 7358 / NBRC 10748 / NRRL Y-17804)</name>
    <dbReference type="NCBI Taxonomy" id="698492"/>
    <lineage>
        <taxon>Eukaryota</taxon>
        <taxon>Fungi</taxon>
        <taxon>Dikarya</taxon>
        <taxon>Ascomycota</taxon>
        <taxon>Taphrinomycotina</taxon>
        <taxon>Taphrinomycotina incertae sedis</taxon>
        <taxon>Saitoella</taxon>
    </lineage>
</organism>
<evidence type="ECO:0000313" key="8">
    <source>
        <dbReference type="EMBL" id="GAO49705.1"/>
    </source>
</evidence>
<dbReference type="GO" id="GO:0071164">
    <property type="term" value="F:RNA cap trimethylguanosine synthase activity"/>
    <property type="evidence" value="ECO:0007669"/>
    <property type="project" value="TreeGrafter"/>
</dbReference>
<evidence type="ECO:0000313" key="9">
    <source>
        <dbReference type="Proteomes" id="UP000033140"/>
    </source>
</evidence>
<dbReference type="OMA" id="KALCIYY"/>
<dbReference type="InterPro" id="IPR019012">
    <property type="entry name" value="RNA_cap_Gua-N2-MeTrfase"/>
</dbReference>
<dbReference type="Gene3D" id="3.40.50.150">
    <property type="entry name" value="Vaccinia Virus protein VP39"/>
    <property type="match status" value="1"/>
</dbReference>
<dbReference type="OrthoDB" id="194443at2759"/>
<comment type="catalytic activity">
    <reaction evidence="5">
        <text>a 5'-end (N(2),N(7)-dimethyl 5'-triphosphoguanosine)-ribonucleoside in snRNA + S-adenosyl-L-methionine = a 5'-end (N(2),N(2),N(7)-trimethyl 5'-triphosphoguanosine)-ribonucleoside in snRNA + S-adenosyl-L-homocysteine + H(+)</text>
        <dbReference type="Rhea" id="RHEA:78479"/>
        <dbReference type="Rhea" id="RHEA-COMP:19087"/>
        <dbReference type="Rhea" id="RHEA-COMP:19089"/>
        <dbReference type="ChEBI" id="CHEBI:15378"/>
        <dbReference type="ChEBI" id="CHEBI:57856"/>
        <dbReference type="ChEBI" id="CHEBI:59789"/>
        <dbReference type="ChEBI" id="CHEBI:167623"/>
        <dbReference type="ChEBI" id="CHEBI:172880"/>
    </reaction>
    <physiologicalReaction direction="left-to-right" evidence="5">
        <dbReference type="Rhea" id="RHEA:78480"/>
    </physiologicalReaction>
</comment>
<comment type="catalytic activity">
    <reaction evidence="3">
        <text>a 5'-end (N(2),N(7)-dimethyl 5'-triphosphoguanosine)-ribonucleoside in snoRNA + S-adenosyl-L-methionine = a 5'-end (N(2),N(2),N(7)-trimethyl 5'-triphosphoguanosine)-ribonucleoside in snoRNA + S-adenosyl-L-homocysteine + H(+)</text>
        <dbReference type="Rhea" id="RHEA:78507"/>
        <dbReference type="Rhea" id="RHEA-COMP:19088"/>
        <dbReference type="Rhea" id="RHEA-COMP:19090"/>
        <dbReference type="ChEBI" id="CHEBI:15378"/>
        <dbReference type="ChEBI" id="CHEBI:57856"/>
        <dbReference type="ChEBI" id="CHEBI:59789"/>
        <dbReference type="ChEBI" id="CHEBI:167623"/>
        <dbReference type="ChEBI" id="CHEBI:172880"/>
    </reaction>
    <physiologicalReaction direction="left-to-right" evidence="3">
        <dbReference type="Rhea" id="RHEA:78508"/>
    </physiologicalReaction>
</comment>
<proteinExistence type="inferred from homology"/>
<dbReference type="STRING" id="698492.A0A0E9NJX3"/>
<accession>A0A0E9NJX3</accession>
<gene>
    <name evidence="8" type="ORF">G7K_3851-t1</name>
</gene>
<protein>
    <recommendedName>
        <fullName evidence="1">Trimethylguanosine synthase</fullName>
    </recommendedName>
    <alternativeName>
        <fullName evidence="7">Cap-specific guanine-N(2) methyltransferase</fullName>
    </alternativeName>
</protein>
<evidence type="ECO:0000256" key="2">
    <source>
        <dbReference type="ARBA" id="ARBA00025783"/>
    </source>
</evidence>
<comment type="catalytic activity">
    <reaction evidence="4">
        <text>a 5'-end (N(7)-methyl 5'-triphosphoguanosine)-ribonucleoside in snoRNA + S-adenosyl-L-methionine = a 5'-end (N(2),N(7)-dimethyl 5'-triphosphoguanosine)-ribonucleoside in snoRNA + S-adenosyl-L-homocysteine + H(+)</text>
        <dbReference type="Rhea" id="RHEA:78475"/>
        <dbReference type="Rhea" id="RHEA-COMP:19086"/>
        <dbReference type="Rhea" id="RHEA-COMP:19088"/>
        <dbReference type="ChEBI" id="CHEBI:15378"/>
        <dbReference type="ChEBI" id="CHEBI:57856"/>
        <dbReference type="ChEBI" id="CHEBI:59789"/>
        <dbReference type="ChEBI" id="CHEBI:156461"/>
        <dbReference type="ChEBI" id="CHEBI:172880"/>
    </reaction>
    <physiologicalReaction direction="left-to-right" evidence="4">
        <dbReference type="Rhea" id="RHEA:78476"/>
    </physiologicalReaction>
</comment>
<dbReference type="AlphaFoldDB" id="A0A0E9NJX3"/>
<dbReference type="SUPFAM" id="SSF53335">
    <property type="entry name" value="S-adenosyl-L-methionine-dependent methyltransferases"/>
    <property type="match status" value="1"/>
</dbReference>
<evidence type="ECO:0000256" key="3">
    <source>
        <dbReference type="ARBA" id="ARBA00047418"/>
    </source>
</evidence>
<dbReference type="RefSeq" id="XP_019021128.1">
    <property type="nucleotide sequence ID" value="XM_019168132.1"/>
</dbReference>
<evidence type="ECO:0000256" key="5">
    <source>
        <dbReference type="ARBA" id="ARBA00048763"/>
    </source>
</evidence>
<comment type="similarity">
    <text evidence="2">Belongs to the methyltransferase superfamily. Trimethylguanosine synthase family.</text>
</comment>
<evidence type="ECO:0000256" key="1">
    <source>
        <dbReference type="ARBA" id="ARBA00018517"/>
    </source>
</evidence>
<dbReference type="InterPro" id="IPR029063">
    <property type="entry name" value="SAM-dependent_MTases_sf"/>
</dbReference>